<feature type="domain" description="Helicase C-terminal" evidence="11">
    <location>
        <begin position="431"/>
        <end position="576"/>
    </location>
</feature>
<protein>
    <submittedName>
        <fullName evidence="13">Transcriptional regulator ATRX-like</fullName>
    </submittedName>
</protein>
<keyword evidence="8" id="KW-0539">Nucleus</keyword>
<name>A0ABM1C1Z6_LIMPO</name>
<feature type="compositionally biased region" description="Basic and acidic residues" evidence="9">
    <location>
        <begin position="392"/>
        <end position="407"/>
    </location>
</feature>
<keyword evidence="3" id="KW-0547">Nucleotide-binding</keyword>
<comment type="subcellular location">
    <subcellularLocation>
        <location evidence="1">Nucleus</location>
    </subcellularLocation>
</comment>
<feature type="non-terminal residue" evidence="13">
    <location>
        <position position="1"/>
    </location>
</feature>
<evidence type="ECO:0000256" key="5">
    <source>
        <dbReference type="ARBA" id="ARBA00022806"/>
    </source>
</evidence>
<evidence type="ECO:0000256" key="7">
    <source>
        <dbReference type="ARBA" id="ARBA00023125"/>
    </source>
</evidence>
<dbReference type="Gene3D" id="3.40.50.10810">
    <property type="entry name" value="Tandem AAA-ATPase domain"/>
    <property type="match status" value="1"/>
</dbReference>
<dbReference type="PANTHER" id="PTHR45797:SF3">
    <property type="entry name" value="TRANSCRIPTIONAL REGULATOR ATRX HOMOLOG"/>
    <property type="match status" value="1"/>
</dbReference>
<feature type="region of interest" description="Disordered" evidence="9">
    <location>
        <begin position="339"/>
        <end position="407"/>
    </location>
</feature>
<dbReference type="PANTHER" id="PTHR45797">
    <property type="entry name" value="RAD54-LIKE"/>
    <property type="match status" value="1"/>
</dbReference>
<feature type="domain" description="Helicase ATP-binding" evidence="10">
    <location>
        <begin position="14"/>
        <end position="204"/>
    </location>
</feature>
<evidence type="ECO:0000256" key="3">
    <source>
        <dbReference type="ARBA" id="ARBA00022741"/>
    </source>
</evidence>
<keyword evidence="6" id="KW-0067">ATP-binding</keyword>
<dbReference type="InterPro" id="IPR049730">
    <property type="entry name" value="SNF2/RAD54-like_C"/>
</dbReference>
<dbReference type="InterPro" id="IPR027417">
    <property type="entry name" value="P-loop_NTPase"/>
</dbReference>
<dbReference type="SMART" id="SM00490">
    <property type="entry name" value="HELICc"/>
    <property type="match status" value="1"/>
</dbReference>
<evidence type="ECO:0000256" key="9">
    <source>
        <dbReference type="SAM" id="MobiDB-lite"/>
    </source>
</evidence>
<evidence type="ECO:0000256" key="2">
    <source>
        <dbReference type="ARBA" id="ARBA00007025"/>
    </source>
</evidence>
<accession>A0ABM1C1Z6</accession>
<evidence type="ECO:0000313" key="12">
    <source>
        <dbReference type="Proteomes" id="UP000694941"/>
    </source>
</evidence>
<gene>
    <name evidence="13" type="primary">LOC106476731</name>
</gene>
<dbReference type="SMART" id="SM00487">
    <property type="entry name" value="DEXDc"/>
    <property type="match status" value="1"/>
</dbReference>
<dbReference type="Pfam" id="PF00271">
    <property type="entry name" value="Helicase_C"/>
    <property type="match status" value="1"/>
</dbReference>
<evidence type="ECO:0000256" key="8">
    <source>
        <dbReference type="ARBA" id="ARBA00023242"/>
    </source>
</evidence>
<dbReference type="SUPFAM" id="SSF52540">
    <property type="entry name" value="P-loop containing nucleoside triphosphate hydrolases"/>
    <property type="match status" value="2"/>
</dbReference>
<dbReference type="RefSeq" id="XP_013792817.1">
    <property type="nucleotide sequence ID" value="XM_013937363.1"/>
</dbReference>
<feature type="non-terminal residue" evidence="13">
    <location>
        <position position="576"/>
    </location>
</feature>
<reference evidence="13" key="1">
    <citation type="submission" date="2025-08" db="UniProtKB">
        <authorList>
            <consortium name="RefSeq"/>
        </authorList>
    </citation>
    <scope>IDENTIFICATION</scope>
    <source>
        <tissue evidence="13">Muscle</tissue>
    </source>
</reference>
<keyword evidence="4" id="KW-0378">Hydrolase</keyword>
<evidence type="ECO:0000256" key="1">
    <source>
        <dbReference type="ARBA" id="ARBA00004123"/>
    </source>
</evidence>
<proteinExistence type="inferred from homology"/>
<dbReference type="InterPro" id="IPR044574">
    <property type="entry name" value="ARIP4-like"/>
</dbReference>
<evidence type="ECO:0000256" key="4">
    <source>
        <dbReference type="ARBA" id="ARBA00022801"/>
    </source>
</evidence>
<dbReference type="InterPro" id="IPR000330">
    <property type="entry name" value="SNF2_N"/>
</dbReference>
<dbReference type="InterPro" id="IPR001650">
    <property type="entry name" value="Helicase_C-like"/>
</dbReference>
<dbReference type="InterPro" id="IPR014001">
    <property type="entry name" value="Helicase_ATP-bd"/>
</dbReference>
<evidence type="ECO:0000259" key="10">
    <source>
        <dbReference type="PROSITE" id="PS51192"/>
    </source>
</evidence>
<dbReference type="GeneID" id="106476731"/>
<dbReference type="Gene3D" id="3.40.50.300">
    <property type="entry name" value="P-loop containing nucleotide triphosphate hydrolases"/>
    <property type="match status" value="1"/>
</dbReference>
<comment type="similarity">
    <text evidence="2">Belongs to the SNF2/RAD54 helicase family.</text>
</comment>
<dbReference type="Pfam" id="PF00176">
    <property type="entry name" value="SNF2-rel_dom"/>
    <property type="match status" value="1"/>
</dbReference>
<keyword evidence="5" id="KW-0347">Helicase</keyword>
<keyword evidence="7" id="KW-0238">DNA-binding</keyword>
<dbReference type="PROSITE" id="PS51194">
    <property type="entry name" value="HELICASE_CTER"/>
    <property type="match status" value="1"/>
</dbReference>
<evidence type="ECO:0000256" key="6">
    <source>
        <dbReference type="ARBA" id="ARBA00022840"/>
    </source>
</evidence>
<dbReference type="InterPro" id="IPR038718">
    <property type="entry name" value="SNF2-like_sf"/>
</dbReference>
<evidence type="ECO:0000259" key="11">
    <source>
        <dbReference type="PROSITE" id="PS51194"/>
    </source>
</evidence>
<dbReference type="Proteomes" id="UP000694941">
    <property type="component" value="Unplaced"/>
</dbReference>
<keyword evidence="12" id="KW-1185">Reference proteome</keyword>
<organism evidence="12 13">
    <name type="scientific">Limulus polyphemus</name>
    <name type="common">Atlantic horseshoe crab</name>
    <dbReference type="NCBI Taxonomy" id="6850"/>
    <lineage>
        <taxon>Eukaryota</taxon>
        <taxon>Metazoa</taxon>
        <taxon>Ecdysozoa</taxon>
        <taxon>Arthropoda</taxon>
        <taxon>Chelicerata</taxon>
        <taxon>Merostomata</taxon>
        <taxon>Xiphosura</taxon>
        <taxon>Limulidae</taxon>
        <taxon>Limulus</taxon>
    </lineage>
</organism>
<dbReference type="CDD" id="cd18793">
    <property type="entry name" value="SF2_C_SNF"/>
    <property type="match status" value="1"/>
</dbReference>
<dbReference type="PROSITE" id="PS51192">
    <property type="entry name" value="HELICASE_ATP_BIND_1"/>
    <property type="match status" value="1"/>
</dbReference>
<sequence length="576" mass="66794">VKFMWECTVESLEQLKSGKGSGCILAHCMGLGKTLQVITFIHTLLNNKYTKKFFSSVLVVCPYNTVLNWNREFEMWLEEEELQISVQELASIRDNYARASKLDEWKEEGGVIIMGYDLFRLLVQDKSRGKRISKRLRDRFCKALLDPGPDLVICDEGHILKNNTSAIFKAMNRIVTKRRIVLTGTPLQNNLAEYHCMVDFVKQRLLGTKKEFFNRFVNPITNGQCADSTPQDVKLMKKRVHILHKLLEGCVQRCDYSVIRKHLQAKHEYVICVRLSDTQIKLYQYFLDNMARGRQVGGHKVASVQLFSDYSALRQIWTHPYILYLNKIREGNKMIDDFEDSNSDDISVQSDDGDDDDVICLENPEPGTSSNKKDDDSSEEEVIKKWKTSRLTGEKNEEPDNTNRDDEKEWWSDILPEEESKKIELSGKLVLLFEILNRCEEIGDKVLLFSQSLLLLDLVEDMLEMKNLENSTISDPEQKGYYGTWLHGLDYFRMDGSTSADSRRRWIEHFNDEENCRSRLFLISTKAGSLGTNLIGANRVIIMDTSWNPSHDTQAIFRVYRFGQKKPVYIYRFLSQ</sequence>
<evidence type="ECO:0000313" key="13">
    <source>
        <dbReference type="RefSeq" id="XP_013792817.1"/>
    </source>
</evidence>